<keyword evidence="2" id="KW-1185">Reference proteome</keyword>
<dbReference type="Gene3D" id="2.60.210.10">
    <property type="entry name" value="Apoptosis, Tumor Necrosis Factor Receptor Associated Protein 2, Chain A"/>
    <property type="match status" value="1"/>
</dbReference>
<keyword evidence="1" id="KW-0175">Coiled coil</keyword>
<dbReference type="Proteomes" id="UP000694864">
    <property type="component" value="Chromosome 9"/>
</dbReference>
<dbReference type="InterPro" id="IPR002083">
    <property type="entry name" value="MATH/TRAF_dom"/>
</dbReference>
<dbReference type="InterPro" id="IPR050804">
    <property type="entry name" value="MCC"/>
</dbReference>
<evidence type="ECO:0000256" key="1">
    <source>
        <dbReference type="ARBA" id="ARBA00023054"/>
    </source>
</evidence>
<accession>A0ABM0TSW3</accession>
<dbReference type="RefSeq" id="XP_010430784.1">
    <property type="nucleotide sequence ID" value="XM_010432482.2"/>
</dbReference>
<dbReference type="CDD" id="cd00121">
    <property type="entry name" value="MATH"/>
    <property type="match status" value="1"/>
</dbReference>
<evidence type="ECO:0000313" key="2">
    <source>
        <dbReference type="Proteomes" id="UP000694864"/>
    </source>
</evidence>
<reference evidence="2" key="1">
    <citation type="journal article" date="2014" name="Nat. Commun.">
        <title>The emerging biofuel crop Camelina sativa retains a highly undifferentiated hexaploid genome structure.</title>
        <authorList>
            <person name="Kagale S."/>
            <person name="Koh C."/>
            <person name="Nixon J."/>
            <person name="Bollina V."/>
            <person name="Clarke W.E."/>
            <person name="Tuteja R."/>
            <person name="Spillane C."/>
            <person name="Robinson S.J."/>
            <person name="Links M.G."/>
            <person name="Clarke C."/>
            <person name="Higgins E.E."/>
            <person name="Huebert T."/>
            <person name="Sharpe A.G."/>
            <person name="Parkin I.A."/>
        </authorList>
    </citation>
    <scope>NUCLEOTIDE SEQUENCE [LARGE SCALE GENOMIC DNA]</scope>
    <source>
        <strain evidence="2">cv. DH55</strain>
    </source>
</reference>
<name>A0ABM0TSW3_CAMSA</name>
<protein>
    <submittedName>
        <fullName evidence="3">MATH domain and coiled-coil domain-containing protein At3g27040-like</fullName>
    </submittedName>
</protein>
<organism evidence="2 3">
    <name type="scientific">Camelina sativa</name>
    <name type="common">False flax</name>
    <name type="synonym">Myagrum sativum</name>
    <dbReference type="NCBI Taxonomy" id="90675"/>
    <lineage>
        <taxon>Eukaryota</taxon>
        <taxon>Viridiplantae</taxon>
        <taxon>Streptophyta</taxon>
        <taxon>Embryophyta</taxon>
        <taxon>Tracheophyta</taxon>
        <taxon>Spermatophyta</taxon>
        <taxon>Magnoliopsida</taxon>
        <taxon>eudicotyledons</taxon>
        <taxon>Gunneridae</taxon>
        <taxon>Pentapetalae</taxon>
        <taxon>rosids</taxon>
        <taxon>malvids</taxon>
        <taxon>Brassicales</taxon>
        <taxon>Brassicaceae</taxon>
        <taxon>Camelineae</taxon>
        <taxon>Camelina</taxon>
    </lineage>
</organism>
<gene>
    <name evidence="3" type="primary">LOC104715024</name>
</gene>
<sequence>MGNYPLSIPKEKIPKEEKIPKQKELFTWVVRKLSSIDPKGVYSDTFVADRCKWRLLAYPMVYSSISSEREYWFDQTHTSLDISKFDLPDYMIHDEVKIVAEVDVFEVIGEVDVPEETKGSIDINGFQVPASQVEFVKSLFKKHPGFVSRLCPKNPHLRKAYLNVILSLTETLSKSPDELSNGDLVDAYSALRFVTNAGFKLDWLEKKLKKTGGTRLQEIEQELEDLKVKRADILRW</sequence>
<proteinExistence type="predicted"/>
<dbReference type="SUPFAM" id="SSF49599">
    <property type="entry name" value="TRAF domain-like"/>
    <property type="match status" value="1"/>
</dbReference>
<dbReference type="InterPro" id="IPR008974">
    <property type="entry name" value="TRAF-like"/>
</dbReference>
<evidence type="ECO:0000313" key="3">
    <source>
        <dbReference type="RefSeq" id="XP_010430784.1"/>
    </source>
</evidence>
<dbReference type="GeneID" id="104715024"/>
<reference evidence="3" key="2">
    <citation type="submission" date="2025-08" db="UniProtKB">
        <authorList>
            <consortium name="RefSeq"/>
        </authorList>
    </citation>
    <scope>IDENTIFICATION</scope>
    <source>
        <tissue evidence="3">Leaf</tissue>
    </source>
</reference>
<dbReference type="PANTHER" id="PTHR46236:SF21">
    <property type="entry name" value="TRAF-LIKE FAMILY PROTEIN-RELATED"/>
    <property type="match status" value="1"/>
</dbReference>
<dbReference type="PANTHER" id="PTHR46236">
    <property type="entry name" value="TRAF-LIKE SUPERFAMILY PROTEIN"/>
    <property type="match status" value="1"/>
</dbReference>